<evidence type="ECO:0000259" key="1">
    <source>
        <dbReference type="PROSITE" id="PS51762"/>
    </source>
</evidence>
<dbReference type="InterPro" id="IPR050546">
    <property type="entry name" value="Glycosyl_Hydrlase_16"/>
</dbReference>
<dbReference type="CDD" id="cd02181">
    <property type="entry name" value="GH16_fungal_Lam16A_glucanase"/>
    <property type="match status" value="1"/>
</dbReference>
<name>A0A9Q5HY19_SANBA</name>
<keyword evidence="3" id="KW-1185">Reference proteome</keyword>
<dbReference type="GO" id="GO:0009251">
    <property type="term" value="P:glucan catabolic process"/>
    <property type="evidence" value="ECO:0007669"/>
    <property type="project" value="TreeGrafter"/>
</dbReference>
<feature type="domain" description="GH16" evidence="1">
    <location>
        <begin position="138"/>
        <end position="426"/>
    </location>
</feature>
<evidence type="ECO:0000313" key="3">
    <source>
        <dbReference type="Proteomes" id="UP000757232"/>
    </source>
</evidence>
<evidence type="ECO:0000313" key="2">
    <source>
        <dbReference type="EMBL" id="OCB87950.1"/>
    </source>
</evidence>
<gene>
    <name evidence="2" type="ORF">A7U60_g4907</name>
</gene>
<dbReference type="InterPro" id="IPR000757">
    <property type="entry name" value="Beta-glucanase-like"/>
</dbReference>
<dbReference type="PROSITE" id="PS51762">
    <property type="entry name" value="GH16_2"/>
    <property type="match status" value="1"/>
</dbReference>
<dbReference type="Gene3D" id="2.60.120.200">
    <property type="match status" value="1"/>
</dbReference>
<dbReference type="PANTHER" id="PTHR10963">
    <property type="entry name" value="GLYCOSYL HYDROLASE-RELATED"/>
    <property type="match status" value="1"/>
</dbReference>
<proteinExistence type="predicted"/>
<dbReference type="Pfam" id="PF26113">
    <property type="entry name" value="GH16_XgeA"/>
    <property type="match status" value="1"/>
</dbReference>
<accession>A0A9Q5HY19</accession>
<reference evidence="2" key="1">
    <citation type="submission" date="2016-06" db="EMBL/GenBank/DDBJ databases">
        <title>Draft Genome sequence of the fungus Inonotus baumii.</title>
        <authorList>
            <person name="Zhu H."/>
            <person name="Lin W."/>
        </authorList>
    </citation>
    <scope>NUCLEOTIDE SEQUENCE</scope>
    <source>
        <strain evidence="2">821</strain>
    </source>
</reference>
<organism evidence="2 3">
    <name type="scientific">Sanghuangporus baumii</name>
    <name type="common">Phellinus baumii</name>
    <dbReference type="NCBI Taxonomy" id="108892"/>
    <lineage>
        <taxon>Eukaryota</taxon>
        <taxon>Fungi</taxon>
        <taxon>Dikarya</taxon>
        <taxon>Basidiomycota</taxon>
        <taxon>Agaricomycotina</taxon>
        <taxon>Agaricomycetes</taxon>
        <taxon>Hymenochaetales</taxon>
        <taxon>Hymenochaetaceae</taxon>
        <taxon>Sanghuangporus</taxon>
    </lineage>
</organism>
<dbReference type="PANTHER" id="PTHR10963:SF24">
    <property type="entry name" value="GLYCOSIDASE C21B10.07-RELATED"/>
    <property type="match status" value="1"/>
</dbReference>
<comment type="caution">
    <text evidence="2">The sequence shown here is derived from an EMBL/GenBank/DDBJ whole genome shotgun (WGS) entry which is preliminary data.</text>
</comment>
<dbReference type="Proteomes" id="UP000757232">
    <property type="component" value="Unassembled WGS sequence"/>
</dbReference>
<dbReference type="OrthoDB" id="192832at2759"/>
<sequence length="436" mass="47353">MVSKFIITVFFAVKNPSELRLYQSERALLLKERSKFLSEVTAPLSGQPTAGPKVPYVRKPKAVRRLCSLVRPCQQYSATFDPPHYNSQNSEVLLTTDSARKHQQCKKEVEEVFNVYKLQLNRSVCIRTSTRLVHVVPPSFFLEMLPLVHSLLFAAFAGVAYGATYSLSDNIVGKTFLSEFSHQAISDPTHGRVNYVNQATALAQNLTFATDSTFVIRGDHKAVLSASGPGRNSVRLQSNKQWTTHVAVFDMVHMPRGCGTWPAVWEVGDNWPYGGEVDIVEGVNDVSPNQATLHTGPGCTMSGQVQTGTTVGTDCNSFDNNNSGCGVKVNKANSYGPPFDSNGGGWYAMERTSSHINVYFWPRNDGSVPSDVRNGASSINTGNWGTPVANFPSNSCNINSAFGPNNIIINLTFCGDWAGASSVYAASGCPSNCVGK</sequence>
<dbReference type="GO" id="GO:0004553">
    <property type="term" value="F:hydrolase activity, hydrolyzing O-glycosyl compounds"/>
    <property type="evidence" value="ECO:0007669"/>
    <property type="project" value="InterPro"/>
</dbReference>
<keyword evidence="2" id="KW-0378">Hydrolase</keyword>
<dbReference type="EMBL" id="LNZH02000186">
    <property type="protein sequence ID" value="OCB87950.1"/>
    <property type="molecule type" value="Genomic_DNA"/>
</dbReference>
<dbReference type="InterPro" id="IPR013320">
    <property type="entry name" value="ConA-like_dom_sf"/>
</dbReference>
<dbReference type="AlphaFoldDB" id="A0A9Q5HY19"/>
<dbReference type="SUPFAM" id="SSF49899">
    <property type="entry name" value="Concanavalin A-like lectins/glucanases"/>
    <property type="match status" value="1"/>
</dbReference>
<protein>
    <submittedName>
        <fullName evidence="2">Glycoside hydrolase family 16 protein</fullName>
    </submittedName>
</protein>